<dbReference type="InterPro" id="IPR051798">
    <property type="entry name" value="Class-II_PLP-Dep_Aminotrans"/>
</dbReference>
<keyword evidence="9" id="KW-1185">Reference proteome</keyword>
<evidence type="ECO:0000256" key="3">
    <source>
        <dbReference type="ARBA" id="ARBA00022898"/>
    </source>
</evidence>
<feature type="compositionally biased region" description="Low complexity" evidence="6">
    <location>
        <begin position="1"/>
        <end position="13"/>
    </location>
</feature>
<dbReference type="GO" id="GO:0008483">
    <property type="term" value="F:transaminase activity"/>
    <property type="evidence" value="ECO:0007669"/>
    <property type="project" value="UniProtKB-KW"/>
</dbReference>
<dbReference type="PANTHER" id="PTHR43525">
    <property type="entry name" value="PROTEIN MALY"/>
    <property type="match status" value="1"/>
</dbReference>
<dbReference type="InterPro" id="IPR015422">
    <property type="entry name" value="PyrdxlP-dep_Trfase_small"/>
</dbReference>
<evidence type="ECO:0000256" key="4">
    <source>
        <dbReference type="ARBA" id="ARBA00023239"/>
    </source>
</evidence>
<dbReference type="SUPFAM" id="SSF53383">
    <property type="entry name" value="PLP-dependent transferases"/>
    <property type="match status" value="1"/>
</dbReference>
<evidence type="ECO:0000256" key="1">
    <source>
        <dbReference type="ARBA" id="ARBA00001933"/>
    </source>
</evidence>
<keyword evidence="4" id="KW-0456">Lyase</keyword>
<comment type="similarity">
    <text evidence="5">Belongs to the class-II pyridoxal-phosphate-dependent aminotransferase family. MalY/PatB cystathionine beta-lyase subfamily.</text>
</comment>
<name>A0A930UGR9_9GAMM</name>
<dbReference type="GO" id="GO:0030170">
    <property type="term" value="F:pyridoxal phosphate binding"/>
    <property type="evidence" value="ECO:0007669"/>
    <property type="project" value="InterPro"/>
</dbReference>
<evidence type="ECO:0000313" key="9">
    <source>
        <dbReference type="Proteomes" id="UP000604381"/>
    </source>
</evidence>
<feature type="domain" description="Aminotransferase class I/classII large" evidence="7">
    <location>
        <begin position="57"/>
        <end position="383"/>
    </location>
</feature>
<dbReference type="EC" id="4.4.1.13" evidence="2"/>
<keyword evidence="8" id="KW-0808">Transferase</keyword>
<dbReference type="AlphaFoldDB" id="A0A930UGR9"/>
<gene>
    <name evidence="8" type="ORF">ISN26_02550</name>
</gene>
<reference evidence="8" key="1">
    <citation type="submission" date="2020-10" db="EMBL/GenBank/DDBJ databases">
        <title>An improved Amphimedon queenslandica hologenome assembly reveals how three proteobacterial symbionts can extend the metabolic phenotypic of their marine sponge host.</title>
        <authorList>
            <person name="Degnan B."/>
            <person name="Degnan S."/>
            <person name="Xiang X."/>
        </authorList>
    </citation>
    <scope>NUCLEOTIDE SEQUENCE</scope>
    <source>
        <strain evidence="8">AqS2</strain>
    </source>
</reference>
<accession>A0A930UGR9</accession>
<keyword evidence="8" id="KW-0032">Aminotransferase</keyword>
<evidence type="ECO:0000256" key="5">
    <source>
        <dbReference type="ARBA" id="ARBA00037974"/>
    </source>
</evidence>
<dbReference type="Gene3D" id="3.40.640.10">
    <property type="entry name" value="Type I PLP-dependent aspartate aminotransferase-like (Major domain)"/>
    <property type="match status" value="1"/>
</dbReference>
<dbReference type="Pfam" id="PF00155">
    <property type="entry name" value="Aminotran_1_2"/>
    <property type="match status" value="1"/>
</dbReference>
<protein>
    <recommendedName>
        <fullName evidence="2">cysteine-S-conjugate beta-lyase</fullName>
        <ecNumber evidence="2">4.4.1.13</ecNumber>
    </recommendedName>
</protein>
<dbReference type="InterPro" id="IPR015421">
    <property type="entry name" value="PyrdxlP-dep_Trfase_major"/>
</dbReference>
<dbReference type="Gene3D" id="3.90.1150.10">
    <property type="entry name" value="Aspartate Aminotransferase, domain 1"/>
    <property type="match status" value="1"/>
</dbReference>
<keyword evidence="3" id="KW-0663">Pyridoxal phosphate</keyword>
<dbReference type="InterPro" id="IPR004839">
    <property type="entry name" value="Aminotransferase_I/II_large"/>
</dbReference>
<proteinExistence type="inferred from homology"/>
<dbReference type="EMBL" id="JADHEI010000028">
    <property type="protein sequence ID" value="MBF2734959.1"/>
    <property type="molecule type" value="Genomic_DNA"/>
</dbReference>
<evidence type="ECO:0000256" key="2">
    <source>
        <dbReference type="ARBA" id="ARBA00012224"/>
    </source>
</evidence>
<dbReference type="InterPro" id="IPR015424">
    <property type="entry name" value="PyrdxlP-dep_Trfase"/>
</dbReference>
<feature type="region of interest" description="Disordered" evidence="6">
    <location>
        <begin position="1"/>
        <end position="22"/>
    </location>
</feature>
<organism evidence="8 9">
    <name type="scientific">Candidatus Amphirhobacter heronislandensis</name>
    <dbReference type="NCBI Taxonomy" id="1732024"/>
    <lineage>
        <taxon>Bacteria</taxon>
        <taxon>Pseudomonadati</taxon>
        <taxon>Pseudomonadota</taxon>
        <taxon>Gammaproteobacteria</taxon>
        <taxon>Candidatus Tethybacterales</taxon>
        <taxon>Candidatus Tethybacteraceae</taxon>
        <taxon>Candidatus Amphirhobacter</taxon>
    </lineage>
</organism>
<evidence type="ECO:0000259" key="7">
    <source>
        <dbReference type="Pfam" id="PF00155"/>
    </source>
</evidence>
<comment type="cofactor">
    <cofactor evidence="1">
        <name>pyridoxal 5'-phosphate</name>
        <dbReference type="ChEBI" id="CHEBI:597326"/>
    </cofactor>
</comment>
<comment type="caution">
    <text evidence="8">The sequence shown here is derived from an EMBL/GenBank/DDBJ whole genome shotgun (WGS) entry which is preliminary data.</text>
</comment>
<dbReference type="GO" id="GO:0047804">
    <property type="term" value="F:cysteine-S-conjugate beta-lyase activity"/>
    <property type="evidence" value="ECO:0007669"/>
    <property type="project" value="UniProtKB-EC"/>
</dbReference>
<evidence type="ECO:0000313" key="8">
    <source>
        <dbReference type="EMBL" id="MBF2734959.1"/>
    </source>
</evidence>
<dbReference type="Proteomes" id="UP000604381">
    <property type="component" value="Unassembled WGS sequence"/>
</dbReference>
<dbReference type="CDD" id="cd00609">
    <property type="entry name" value="AAT_like"/>
    <property type="match status" value="1"/>
</dbReference>
<dbReference type="PANTHER" id="PTHR43525:SF1">
    <property type="entry name" value="PROTEIN MALY"/>
    <property type="match status" value="1"/>
</dbReference>
<sequence length="393" mass="43059">MQQAQQPAAAAAPFASRGRAGTGSMKWTRYPEGTLPMWVADMDFPAAGPILEALRARVEHGVFGYTLPDQKLLEACMAYFERRWSWRTKAESFVFSPGLGAGIHTATRYLGEPASAVIVPEPVYPPFRKATVRAERPRRDLRMRLRDDGIWELDLDELNDAAAANPGGVFMLSNPHNPNGKVYEQAELERIAEICLAHGVTVCADEVHADLILDEGLRHVPFASLGPEAARICVTLQSPSKAYNVAGLNFAALVIDDPELRARYERGAYGQVVAQLNPLGMAAATAAWSGACDEWLRDCVAHLRGSRDLLHARLNAIAGVAMPPLPATYLAWVRVAELSLANPFEHFLAHGLALSDGRDFGDPEHLRWNFGCGRDQLEEGLRRFEKAAEAARG</sequence>
<evidence type="ECO:0000256" key="6">
    <source>
        <dbReference type="SAM" id="MobiDB-lite"/>
    </source>
</evidence>